<gene>
    <name evidence="1" type="primary">Cy250</name>
</gene>
<evidence type="ECO:0000313" key="2">
    <source>
        <dbReference type="Proteomes" id="UP000118435"/>
    </source>
</evidence>
<evidence type="ECO:0000313" key="1">
    <source>
        <dbReference type="EMBL" id="AKT72862.1"/>
    </source>
</evidence>
<name>A0A0K1H067_9BETA</name>
<dbReference type="EMBL" id="KP796148">
    <property type="protein sequence ID" value="AKT72862.1"/>
    <property type="molecule type" value="Genomic_DNA"/>
</dbReference>
<sequence>MSPPKRMTHRPHVQFYENSLLALNILPEAFFWLRYIAFRLSSISISTSSLASEFNHELIGIGVQIAIWLASKQRVNLFAKSATNSYINNRRCDTAKINNGF</sequence>
<proteinExistence type="predicted"/>
<reference evidence="1 2" key="1">
    <citation type="journal article" date="2016" name="BMC Genomics">
        <title>A novel strain of cynomolgus macaque cytomegalovirus: implications for host-virus co-evolution.</title>
        <authorList>
            <person name="Russell J.N."/>
            <person name="Marsh A.K."/>
            <person name="Willer D.O."/>
            <person name="Ambagala A.P."/>
            <person name="Dzamba M."/>
            <person name="Chan J.K."/>
            <person name="Pilon R."/>
            <person name="Fournier J."/>
            <person name="Brudno M."/>
            <person name="Antony J.M."/>
            <person name="Sandstrom P."/>
            <person name="Evans B.J."/>
            <person name="MacDonald K.S."/>
        </authorList>
    </citation>
    <scope>NUCLEOTIDE SEQUENCE [LARGE SCALE GENOMIC DNA]</scope>
    <source>
        <strain evidence="1">Mauritius</strain>
    </source>
</reference>
<protein>
    <submittedName>
        <fullName evidence="1">Uncharacterized protein</fullName>
    </submittedName>
</protein>
<dbReference type="Proteomes" id="UP000118435">
    <property type="component" value="Segment"/>
</dbReference>
<organism evidence="1 2">
    <name type="scientific">Cynomolgus macaque cytomegalovirus strain Mauritius</name>
    <dbReference type="NCBI Taxonomy" id="1690255"/>
    <lineage>
        <taxon>Viruses</taxon>
        <taxon>Duplodnaviria</taxon>
        <taxon>Heunggongvirae</taxon>
        <taxon>Peploviricota</taxon>
        <taxon>Herviviricetes</taxon>
        <taxon>Herpesvirales</taxon>
        <taxon>Orthoherpesviridae</taxon>
        <taxon>Betaherpesvirinae</taxon>
        <taxon>Cytomegalovirus</taxon>
        <taxon>Cytomegalovirus macacinebeta3</taxon>
    </lineage>
</organism>
<accession>A0A0K1H067</accession>